<sequence length="257" mass="27675">MRWLSRLTISAFTPFGSRTAASVLRAPAPSAGRHAGGGPIAFTEVYFVCSNNLKTPAPTSQNSCPISAVVIDLYRCMGDARFIVRKDKNKRLRAARGAEGGATRATAAPPSRLPGAAPVFGIRGRQRAPRAPSGLSAAACFAESKHAPNKIRARERNVDTSPRLAELPIGVRRLLNRLRTDFAPQQIGRGASRVHVRINPTDKMLIASLSPRAAQSGRIIRNVQTQRPRVIDVVEVAPPPAPPARPTPRRLGDIKNI</sequence>
<dbReference type="EMBL" id="BGZK01000794">
    <property type="protein sequence ID" value="GBP60721.1"/>
    <property type="molecule type" value="Genomic_DNA"/>
</dbReference>
<feature type="region of interest" description="Disordered" evidence="1">
    <location>
        <begin position="94"/>
        <end position="115"/>
    </location>
</feature>
<reference evidence="2 3" key="1">
    <citation type="journal article" date="2019" name="Commun. Biol.">
        <title>The bagworm genome reveals a unique fibroin gene that provides high tensile strength.</title>
        <authorList>
            <person name="Kono N."/>
            <person name="Nakamura H."/>
            <person name="Ohtoshi R."/>
            <person name="Tomita M."/>
            <person name="Numata K."/>
            <person name="Arakawa K."/>
        </authorList>
    </citation>
    <scope>NUCLEOTIDE SEQUENCE [LARGE SCALE GENOMIC DNA]</scope>
</reference>
<feature type="compositionally biased region" description="Pro residues" evidence="1">
    <location>
        <begin position="237"/>
        <end position="246"/>
    </location>
</feature>
<proteinExistence type="predicted"/>
<keyword evidence="3" id="KW-1185">Reference proteome</keyword>
<organism evidence="2 3">
    <name type="scientific">Eumeta variegata</name>
    <name type="common">Bagworm moth</name>
    <name type="synonym">Eumeta japonica</name>
    <dbReference type="NCBI Taxonomy" id="151549"/>
    <lineage>
        <taxon>Eukaryota</taxon>
        <taxon>Metazoa</taxon>
        <taxon>Ecdysozoa</taxon>
        <taxon>Arthropoda</taxon>
        <taxon>Hexapoda</taxon>
        <taxon>Insecta</taxon>
        <taxon>Pterygota</taxon>
        <taxon>Neoptera</taxon>
        <taxon>Endopterygota</taxon>
        <taxon>Lepidoptera</taxon>
        <taxon>Glossata</taxon>
        <taxon>Ditrysia</taxon>
        <taxon>Tineoidea</taxon>
        <taxon>Psychidae</taxon>
        <taxon>Oiketicinae</taxon>
        <taxon>Eumeta</taxon>
    </lineage>
</organism>
<accession>A0A4C1XA79</accession>
<feature type="compositionally biased region" description="Low complexity" evidence="1">
    <location>
        <begin position="95"/>
        <end position="108"/>
    </location>
</feature>
<feature type="region of interest" description="Disordered" evidence="1">
    <location>
        <begin position="237"/>
        <end position="257"/>
    </location>
</feature>
<name>A0A4C1XA79_EUMVA</name>
<evidence type="ECO:0000313" key="2">
    <source>
        <dbReference type="EMBL" id="GBP60721.1"/>
    </source>
</evidence>
<gene>
    <name evidence="2" type="ORF">EVAR_47459_1</name>
</gene>
<comment type="caution">
    <text evidence="2">The sequence shown here is derived from an EMBL/GenBank/DDBJ whole genome shotgun (WGS) entry which is preliminary data.</text>
</comment>
<dbReference type="AlphaFoldDB" id="A0A4C1XA79"/>
<evidence type="ECO:0000313" key="3">
    <source>
        <dbReference type="Proteomes" id="UP000299102"/>
    </source>
</evidence>
<protein>
    <submittedName>
        <fullName evidence="2">Uncharacterized protein</fullName>
    </submittedName>
</protein>
<dbReference type="Proteomes" id="UP000299102">
    <property type="component" value="Unassembled WGS sequence"/>
</dbReference>
<evidence type="ECO:0000256" key="1">
    <source>
        <dbReference type="SAM" id="MobiDB-lite"/>
    </source>
</evidence>